<dbReference type="KEGG" id="fax:FUAX_00680"/>
<keyword evidence="1" id="KW-0472">Membrane</keyword>
<dbReference type="EMBL" id="AP025314">
    <property type="protein sequence ID" value="BDD07636.1"/>
    <property type="molecule type" value="Genomic_DNA"/>
</dbReference>
<name>A0AAU9CFV7_9BACT</name>
<gene>
    <name evidence="2" type="ORF">FUAX_00680</name>
</gene>
<evidence type="ECO:0000313" key="2">
    <source>
        <dbReference type="EMBL" id="BDD07636.1"/>
    </source>
</evidence>
<keyword evidence="1" id="KW-0812">Transmembrane</keyword>
<feature type="transmembrane region" description="Helical" evidence="1">
    <location>
        <begin position="6"/>
        <end position="26"/>
    </location>
</feature>
<dbReference type="Proteomes" id="UP001348817">
    <property type="component" value="Chromosome"/>
</dbReference>
<accession>A0AAU9CFV7</accession>
<evidence type="ECO:0000313" key="3">
    <source>
        <dbReference type="Proteomes" id="UP001348817"/>
    </source>
</evidence>
<dbReference type="Pfam" id="PF12669">
    <property type="entry name" value="FeoB_associated"/>
    <property type="match status" value="1"/>
</dbReference>
<keyword evidence="3" id="KW-1185">Reference proteome</keyword>
<dbReference type="RefSeq" id="WP_338392949.1">
    <property type="nucleotide sequence ID" value="NZ_AP025314.1"/>
</dbReference>
<dbReference type="AlphaFoldDB" id="A0AAU9CFV7"/>
<sequence>MDLDIQQFLVALIVIGAIGTIIKKFWPKKDKACGKGCDQCDTAIDPEK</sequence>
<protein>
    <recommendedName>
        <fullName evidence="4">FeoB-associated Cys-rich membrane protein</fullName>
    </recommendedName>
</protein>
<proteinExistence type="predicted"/>
<organism evidence="2 3">
    <name type="scientific">Fulvitalea axinellae</name>
    <dbReference type="NCBI Taxonomy" id="1182444"/>
    <lineage>
        <taxon>Bacteria</taxon>
        <taxon>Pseudomonadati</taxon>
        <taxon>Bacteroidota</taxon>
        <taxon>Cytophagia</taxon>
        <taxon>Cytophagales</taxon>
        <taxon>Persicobacteraceae</taxon>
        <taxon>Fulvitalea</taxon>
    </lineage>
</organism>
<evidence type="ECO:0008006" key="4">
    <source>
        <dbReference type="Google" id="ProtNLM"/>
    </source>
</evidence>
<reference evidence="2 3" key="1">
    <citation type="submission" date="2021-12" db="EMBL/GenBank/DDBJ databases">
        <title>Genome sequencing of bacteria with rrn-lacking chromosome and rrn-plasmid.</title>
        <authorList>
            <person name="Anda M."/>
            <person name="Iwasaki W."/>
        </authorList>
    </citation>
    <scope>NUCLEOTIDE SEQUENCE [LARGE SCALE GENOMIC DNA]</scope>
    <source>
        <strain evidence="2 3">DSM 100852</strain>
    </source>
</reference>
<keyword evidence="1" id="KW-1133">Transmembrane helix</keyword>
<evidence type="ECO:0000256" key="1">
    <source>
        <dbReference type="SAM" id="Phobius"/>
    </source>
</evidence>